<accession>A0A9P6CVG6</accession>
<dbReference type="EMBL" id="MU155362">
    <property type="protein sequence ID" value="KAF9474775.1"/>
    <property type="molecule type" value="Genomic_DNA"/>
</dbReference>
<sequence length="241" mass="23798">MIFTAGFTALAFAFASAASAQMTIQVGAEASSQGGIFQYTPNTISAPNGTVVTFQFSGAPGNHSVTQSSFTDPCNPLAGGFDSGWLFLSAAATPVPEWNLTITDDTKPIWFYCKQLSPSPHCGAGMVGAINAPTTGNNTFAAFQKAAVAFKGASGQGVGALVGVGASASADIGPIPSGATLFGTPSTANPTATSPSTGSGTTSHTSGTTTSATTTHTSSASSLGASFLSMAMAAILGITFA</sequence>
<dbReference type="CDD" id="cd00920">
    <property type="entry name" value="Cupredoxin"/>
    <property type="match status" value="1"/>
</dbReference>
<keyword evidence="4" id="KW-1185">Reference proteome</keyword>
<feature type="region of interest" description="Disordered" evidence="1">
    <location>
        <begin position="181"/>
        <end position="216"/>
    </location>
</feature>
<dbReference type="PANTHER" id="PTHR34883:SF15">
    <property type="entry name" value="EXTRACELLULAR SERINE-RICH PROTEIN"/>
    <property type="match status" value="1"/>
</dbReference>
<dbReference type="OrthoDB" id="2331100at2759"/>
<evidence type="ECO:0000256" key="1">
    <source>
        <dbReference type="SAM" id="MobiDB-lite"/>
    </source>
</evidence>
<evidence type="ECO:0000256" key="2">
    <source>
        <dbReference type="SAM" id="SignalP"/>
    </source>
</evidence>
<feature type="compositionally biased region" description="Low complexity" evidence="1">
    <location>
        <begin position="183"/>
        <end position="216"/>
    </location>
</feature>
<gene>
    <name evidence="3" type="ORF">BDN70DRAFT_915194</name>
</gene>
<dbReference type="Proteomes" id="UP000807469">
    <property type="component" value="Unassembled WGS sequence"/>
</dbReference>
<name>A0A9P6CVG6_9AGAR</name>
<comment type="caution">
    <text evidence="3">The sequence shown here is derived from an EMBL/GenBank/DDBJ whole genome shotgun (WGS) entry which is preliminary data.</text>
</comment>
<dbReference type="InterPro" id="IPR052953">
    <property type="entry name" value="Ser-rich/MCO-related"/>
</dbReference>
<dbReference type="InterPro" id="IPR008972">
    <property type="entry name" value="Cupredoxin"/>
</dbReference>
<organism evidence="3 4">
    <name type="scientific">Pholiota conissans</name>
    <dbReference type="NCBI Taxonomy" id="109636"/>
    <lineage>
        <taxon>Eukaryota</taxon>
        <taxon>Fungi</taxon>
        <taxon>Dikarya</taxon>
        <taxon>Basidiomycota</taxon>
        <taxon>Agaricomycotina</taxon>
        <taxon>Agaricomycetes</taxon>
        <taxon>Agaricomycetidae</taxon>
        <taxon>Agaricales</taxon>
        <taxon>Agaricineae</taxon>
        <taxon>Strophariaceae</taxon>
        <taxon>Pholiota</taxon>
    </lineage>
</organism>
<keyword evidence="2" id="KW-0732">Signal</keyword>
<reference evidence="3" key="1">
    <citation type="submission" date="2020-11" db="EMBL/GenBank/DDBJ databases">
        <authorList>
            <consortium name="DOE Joint Genome Institute"/>
            <person name="Ahrendt S."/>
            <person name="Riley R."/>
            <person name="Andreopoulos W."/>
            <person name="Labutti K."/>
            <person name="Pangilinan J."/>
            <person name="Ruiz-Duenas F.J."/>
            <person name="Barrasa J.M."/>
            <person name="Sanchez-Garcia M."/>
            <person name="Camarero S."/>
            <person name="Miyauchi S."/>
            <person name="Serrano A."/>
            <person name="Linde D."/>
            <person name="Babiker R."/>
            <person name="Drula E."/>
            <person name="Ayuso-Fernandez I."/>
            <person name="Pacheco R."/>
            <person name="Padilla G."/>
            <person name="Ferreira P."/>
            <person name="Barriuso J."/>
            <person name="Kellner H."/>
            <person name="Castanera R."/>
            <person name="Alfaro M."/>
            <person name="Ramirez L."/>
            <person name="Pisabarro A.G."/>
            <person name="Kuo A."/>
            <person name="Tritt A."/>
            <person name="Lipzen A."/>
            <person name="He G."/>
            <person name="Yan M."/>
            <person name="Ng V."/>
            <person name="Cullen D."/>
            <person name="Martin F."/>
            <person name="Rosso M.-N."/>
            <person name="Henrissat B."/>
            <person name="Hibbett D."/>
            <person name="Martinez A.T."/>
            <person name="Grigoriev I.V."/>
        </authorList>
    </citation>
    <scope>NUCLEOTIDE SEQUENCE</scope>
    <source>
        <strain evidence="3">CIRM-BRFM 674</strain>
    </source>
</reference>
<feature type="signal peptide" evidence="2">
    <location>
        <begin position="1"/>
        <end position="20"/>
    </location>
</feature>
<proteinExistence type="predicted"/>
<dbReference type="SUPFAM" id="SSF49503">
    <property type="entry name" value="Cupredoxins"/>
    <property type="match status" value="1"/>
</dbReference>
<dbReference type="AlphaFoldDB" id="A0A9P6CVG6"/>
<feature type="chain" id="PRO_5040442578" description="Cupredoxin" evidence="2">
    <location>
        <begin position="21"/>
        <end position="241"/>
    </location>
</feature>
<dbReference type="PANTHER" id="PTHR34883">
    <property type="entry name" value="SERINE-RICH PROTEIN, PUTATIVE-RELATED-RELATED"/>
    <property type="match status" value="1"/>
</dbReference>
<evidence type="ECO:0000313" key="3">
    <source>
        <dbReference type="EMBL" id="KAF9474775.1"/>
    </source>
</evidence>
<evidence type="ECO:0008006" key="5">
    <source>
        <dbReference type="Google" id="ProtNLM"/>
    </source>
</evidence>
<evidence type="ECO:0000313" key="4">
    <source>
        <dbReference type="Proteomes" id="UP000807469"/>
    </source>
</evidence>
<dbReference type="Gene3D" id="2.60.40.420">
    <property type="entry name" value="Cupredoxins - blue copper proteins"/>
    <property type="match status" value="1"/>
</dbReference>
<protein>
    <recommendedName>
        <fullName evidence="5">Cupredoxin</fullName>
    </recommendedName>
</protein>